<dbReference type="EMBL" id="CACVBS010000023">
    <property type="protein sequence ID" value="CAA7259309.1"/>
    <property type="molecule type" value="Genomic_DNA"/>
</dbReference>
<accession>A0A8S0XDX9</accession>
<dbReference type="AlphaFoldDB" id="A0A8S0XDX9"/>
<organism evidence="2 3">
    <name type="scientific">Cyclocybe aegerita</name>
    <name type="common">Black poplar mushroom</name>
    <name type="synonym">Agrocybe aegerita</name>
    <dbReference type="NCBI Taxonomy" id="1973307"/>
    <lineage>
        <taxon>Eukaryota</taxon>
        <taxon>Fungi</taxon>
        <taxon>Dikarya</taxon>
        <taxon>Basidiomycota</taxon>
        <taxon>Agaricomycotina</taxon>
        <taxon>Agaricomycetes</taxon>
        <taxon>Agaricomycetidae</taxon>
        <taxon>Agaricales</taxon>
        <taxon>Agaricineae</taxon>
        <taxon>Bolbitiaceae</taxon>
        <taxon>Cyclocybe</taxon>
    </lineage>
</organism>
<name>A0A8S0XDX9_CYCAE</name>
<dbReference type="OrthoDB" id="3048996at2759"/>
<evidence type="ECO:0000256" key="1">
    <source>
        <dbReference type="SAM" id="MobiDB-lite"/>
    </source>
</evidence>
<proteinExistence type="predicted"/>
<reference evidence="2 3" key="1">
    <citation type="submission" date="2020-01" db="EMBL/GenBank/DDBJ databases">
        <authorList>
            <person name="Gupta K D."/>
        </authorList>
    </citation>
    <scope>NUCLEOTIDE SEQUENCE [LARGE SCALE GENOMIC DNA]</scope>
</reference>
<protein>
    <submittedName>
        <fullName evidence="2">Uncharacterized protein</fullName>
    </submittedName>
</protein>
<comment type="caution">
    <text evidence="2">The sequence shown here is derived from an EMBL/GenBank/DDBJ whole genome shotgun (WGS) entry which is preliminary data.</text>
</comment>
<evidence type="ECO:0000313" key="2">
    <source>
        <dbReference type="EMBL" id="CAA7259309.1"/>
    </source>
</evidence>
<feature type="region of interest" description="Disordered" evidence="1">
    <location>
        <begin position="1"/>
        <end position="43"/>
    </location>
</feature>
<keyword evidence="3" id="KW-1185">Reference proteome</keyword>
<evidence type="ECO:0000313" key="3">
    <source>
        <dbReference type="Proteomes" id="UP000467700"/>
    </source>
</evidence>
<dbReference type="Proteomes" id="UP000467700">
    <property type="component" value="Unassembled WGS sequence"/>
</dbReference>
<gene>
    <name evidence="2" type="ORF">AAE3_LOCUS1549</name>
</gene>
<sequence>MKSRSTAPPSRSRPSGVALSAAEEEPQKVNELTPSLPEPPVSATDSVMSLPLLNMVRGVPFSHRVPLRVTNPDRLSVISDIGEASQCRLESLSSTWPDVTKIEPEKLAKAMAVTFEQGKALLPKVYGFHG</sequence>
<feature type="compositionally biased region" description="Low complexity" evidence="1">
    <location>
        <begin position="1"/>
        <end position="15"/>
    </location>
</feature>